<feature type="compositionally biased region" description="Acidic residues" evidence="2">
    <location>
        <begin position="219"/>
        <end position="232"/>
    </location>
</feature>
<dbReference type="InterPro" id="IPR015158">
    <property type="entry name" value="Bud22_dom"/>
</dbReference>
<dbReference type="AlphaFoldDB" id="A0A2T4GKE4"/>
<reference evidence="4 5" key="1">
    <citation type="submission" date="2018-02" db="EMBL/GenBank/DDBJ databases">
        <title>Fusarium culmorum secondary metabolites in fungal-bacterial-plant interactions.</title>
        <authorList>
            <person name="Schmidt R."/>
        </authorList>
    </citation>
    <scope>NUCLEOTIDE SEQUENCE [LARGE SCALE GENOMIC DNA]</scope>
    <source>
        <strain evidence="4 5">PV</strain>
    </source>
</reference>
<keyword evidence="1" id="KW-0175">Coiled coil</keyword>
<dbReference type="OrthoDB" id="3364872at2759"/>
<feature type="region of interest" description="Disordered" evidence="2">
    <location>
        <begin position="182"/>
        <end position="500"/>
    </location>
</feature>
<feature type="compositionally biased region" description="Acidic residues" evidence="2">
    <location>
        <begin position="240"/>
        <end position="258"/>
    </location>
</feature>
<dbReference type="EMBL" id="PVEM01000012">
    <property type="protein sequence ID" value="PTD04021.1"/>
    <property type="molecule type" value="Genomic_DNA"/>
</dbReference>
<feature type="compositionally biased region" description="Basic and acidic residues" evidence="2">
    <location>
        <begin position="414"/>
        <end position="427"/>
    </location>
</feature>
<feature type="domain" description="Bud22" evidence="3">
    <location>
        <begin position="51"/>
        <end position="500"/>
    </location>
</feature>
<feature type="compositionally biased region" description="Basic and acidic residues" evidence="2">
    <location>
        <begin position="259"/>
        <end position="268"/>
    </location>
</feature>
<feature type="compositionally biased region" description="Basic and acidic residues" evidence="2">
    <location>
        <begin position="456"/>
        <end position="472"/>
    </location>
</feature>
<dbReference type="GO" id="GO:0030490">
    <property type="term" value="P:maturation of SSU-rRNA"/>
    <property type="evidence" value="ECO:0007669"/>
    <property type="project" value="TreeGrafter"/>
</dbReference>
<evidence type="ECO:0000256" key="1">
    <source>
        <dbReference type="ARBA" id="ARBA00023054"/>
    </source>
</evidence>
<dbReference type="InterPro" id="IPR037393">
    <property type="entry name" value="Bud22/SRFB1"/>
</dbReference>
<organism evidence="4 5">
    <name type="scientific">Fusarium culmorum</name>
    <dbReference type="NCBI Taxonomy" id="5516"/>
    <lineage>
        <taxon>Eukaryota</taxon>
        <taxon>Fungi</taxon>
        <taxon>Dikarya</taxon>
        <taxon>Ascomycota</taxon>
        <taxon>Pezizomycotina</taxon>
        <taxon>Sordariomycetes</taxon>
        <taxon>Hypocreomycetidae</taxon>
        <taxon>Hypocreales</taxon>
        <taxon>Nectriaceae</taxon>
        <taxon>Fusarium</taxon>
    </lineage>
</organism>
<proteinExistence type="predicted"/>
<dbReference type="PANTHER" id="PTHR23325:SF1">
    <property type="entry name" value="SERUM RESPONSE FACTOR-BINDING PROTEIN 1"/>
    <property type="match status" value="1"/>
</dbReference>
<evidence type="ECO:0000259" key="3">
    <source>
        <dbReference type="Pfam" id="PF09073"/>
    </source>
</evidence>
<protein>
    <recommendedName>
        <fullName evidence="3">Bud22 domain-containing protein</fullName>
    </recommendedName>
</protein>
<evidence type="ECO:0000313" key="4">
    <source>
        <dbReference type="EMBL" id="PTD04021.1"/>
    </source>
</evidence>
<feature type="compositionally biased region" description="Basic and acidic residues" evidence="2">
    <location>
        <begin position="189"/>
        <end position="218"/>
    </location>
</feature>
<sequence length="500" mass="55146">LSSYLAHSEVLLQPRYRTFCDTTEAIANQHKTDPTMPKRKRGEPNLGEKLEKHCNDVSKALKAAKGLERQRYSKRLHEDGVESDKKERLEREVTVLKSLDLHQTARAHLYSSILKVKDLAASPNLPQEIRTGVPKPELTPEEQAALHNVTSGLYNRELVKQAVTRAITTFCEALNVPLPGKAKRVRKSKKEEKEEQPSDRIEEEPKPEVKEAVRASIEKEEEEAGAESEFEGFSDHDSDHDDDPPQEPEDADSEDAADEEKALSKYDHLLGGSSDSEDEDDFNHERYAQFKGKEQVNLDDISDGGSDAAPGLGSGSESEEESDEEEKLSISASPSPPPAKKKKSKEKASESARPRASTFLPTLMGGYISGSESASDVDVAPAKKRLGQKQRQAIWEKKFGNKAKHLQKPAWESKNGRDAGWDGKRGAVEAGDGPRTPWKKGIRNPLAAKQGGGAESRPEVKRPPPNKDDEGVLHPSWAARKQAKDAEKTAAFAGSKITFD</sequence>
<dbReference type="Proteomes" id="UP000241587">
    <property type="component" value="Unassembled WGS sequence"/>
</dbReference>
<feature type="compositionally biased region" description="Acidic residues" evidence="2">
    <location>
        <begin position="317"/>
        <end position="326"/>
    </location>
</feature>
<dbReference type="OMA" id="ALWEKKF"/>
<dbReference type="PANTHER" id="PTHR23325">
    <property type="entry name" value="SERUM RESPONSE FACTOR-BINDING"/>
    <property type="match status" value="1"/>
</dbReference>
<keyword evidence="5" id="KW-1185">Reference proteome</keyword>
<gene>
    <name evidence="4" type="ORF">FCULG_00002064</name>
</gene>
<name>A0A2T4GKE4_FUSCU</name>
<feature type="non-terminal residue" evidence="4">
    <location>
        <position position="1"/>
    </location>
</feature>
<evidence type="ECO:0000313" key="5">
    <source>
        <dbReference type="Proteomes" id="UP000241587"/>
    </source>
</evidence>
<accession>A0A2T4GKE4</accession>
<dbReference type="GO" id="GO:0030686">
    <property type="term" value="C:90S preribosome"/>
    <property type="evidence" value="ECO:0007669"/>
    <property type="project" value="TreeGrafter"/>
</dbReference>
<comment type="caution">
    <text evidence="4">The sequence shown here is derived from an EMBL/GenBank/DDBJ whole genome shotgun (WGS) entry which is preliminary data.</text>
</comment>
<dbReference type="GO" id="GO:0005634">
    <property type="term" value="C:nucleus"/>
    <property type="evidence" value="ECO:0007669"/>
    <property type="project" value="TreeGrafter"/>
</dbReference>
<evidence type="ECO:0000256" key="2">
    <source>
        <dbReference type="SAM" id="MobiDB-lite"/>
    </source>
</evidence>
<feature type="compositionally biased region" description="Basic and acidic residues" evidence="2">
    <location>
        <begin position="283"/>
        <end position="296"/>
    </location>
</feature>
<dbReference type="Pfam" id="PF09073">
    <property type="entry name" value="BUD22"/>
    <property type="match status" value="1"/>
</dbReference>